<dbReference type="GO" id="GO:0016887">
    <property type="term" value="F:ATP hydrolysis activity"/>
    <property type="evidence" value="ECO:0007669"/>
    <property type="project" value="InterPro"/>
</dbReference>
<dbReference type="InterPro" id="IPR003593">
    <property type="entry name" value="AAA+_ATPase"/>
</dbReference>
<protein>
    <submittedName>
        <fullName evidence="5">Metal ABC transporter ATP-binding protein</fullName>
    </submittedName>
</protein>
<dbReference type="Pfam" id="PF00005">
    <property type="entry name" value="ABC_tran"/>
    <property type="match status" value="1"/>
</dbReference>
<dbReference type="Proteomes" id="UP000824242">
    <property type="component" value="Unassembled WGS sequence"/>
</dbReference>
<gene>
    <name evidence="5" type="ORF">IAB89_06880</name>
</gene>
<feature type="domain" description="ABC transporter" evidence="4">
    <location>
        <begin position="29"/>
        <end position="261"/>
    </location>
</feature>
<evidence type="ECO:0000313" key="5">
    <source>
        <dbReference type="EMBL" id="HIR47369.1"/>
    </source>
</evidence>
<name>A0A9D1DFS9_9FIRM</name>
<accession>A0A9D1DFS9</accession>
<evidence type="ECO:0000256" key="1">
    <source>
        <dbReference type="ARBA" id="ARBA00022448"/>
    </source>
</evidence>
<dbReference type="PANTHER" id="PTHR42734">
    <property type="entry name" value="METAL TRANSPORT SYSTEM ATP-BINDING PROTEIN TM_0124-RELATED"/>
    <property type="match status" value="1"/>
</dbReference>
<organism evidence="5 6">
    <name type="scientific">Candidatus Caccousia avicola</name>
    <dbReference type="NCBI Taxonomy" id="2840721"/>
    <lineage>
        <taxon>Bacteria</taxon>
        <taxon>Bacillati</taxon>
        <taxon>Bacillota</taxon>
        <taxon>Clostridia</taxon>
        <taxon>Eubacteriales</taxon>
        <taxon>Oscillospiraceae</taxon>
        <taxon>Oscillospiraceae incertae sedis</taxon>
        <taxon>Candidatus Caccousia</taxon>
    </lineage>
</organism>
<dbReference type="PROSITE" id="PS50893">
    <property type="entry name" value="ABC_TRANSPORTER_2"/>
    <property type="match status" value="1"/>
</dbReference>
<sequence length="268" mass="29536">MTQEKPHSCPDCSNCAQAGCNCVDCQCSVRIRGLGVKKKDGVILHDVNLNVRHGEIMALIGRNGAGKTTLLKALLGRIPYTGEIQFTSHKGERVEKPKIGYVPQNLLFDHSSPMSVGDMLCANLSRFPVWLGQKKAARRRAAEMLERAGAGPELLNKKLGNLSGGELQRVLLAFALEPMPDLLLLDEPVSAVDRRGIEVFYELVCSLRVRYHMPVILVSHDLSHVRQYATSAALLDRTIRISGEVEQVMASREVRETFGLPAPEGEEQ</sequence>
<dbReference type="GO" id="GO:0005524">
    <property type="term" value="F:ATP binding"/>
    <property type="evidence" value="ECO:0007669"/>
    <property type="project" value="UniProtKB-KW"/>
</dbReference>
<dbReference type="Gene3D" id="3.40.50.300">
    <property type="entry name" value="P-loop containing nucleotide triphosphate hydrolases"/>
    <property type="match status" value="1"/>
</dbReference>
<dbReference type="AlphaFoldDB" id="A0A9D1DFS9"/>
<evidence type="ECO:0000256" key="2">
    <source>
        <dbReference type="ARBA" id="ARBA00022741"/>
    </source>
</evidence>
<dbReference type="SMART" id="SM00382">
    <property type="entry name" value="AAA"/>
    <property type="match status" value="1"/>
</dbReference>
<reference evidence="5" key="1">
    <citation type="submission" date="2020-10" db="EMBL/GenBank/DDBJ databases">
        <authorList>
            <person name="Gilroy R."/>
        </authorList>
    </citation>
    <scope>NUCLEOTIDE SEQUENCE</scope>
    <source>
        <strain evidence="5">ChiSxjej1B13-7958</strain>
    </source>
</reference>
<keyword evidence="2" id="KW-0547">Nucleotide-binding</keyword>
<dbReference type="PANTHER" id="PTHR42734:SF7">
    <property type="entry name" value="ATP-BINDING COMPONENT OF ABC TRANSPORTER-RELATED"/>
    <property type="match status" value="1"/>
</dbReference>
<keyword evidence="1" id="KW-0813">Transport</keyword>
<dbReference type="EMBL" id="DVGZ01000073">
    <property type="protein sequence ID" value="HIR47369.1"/>
    <property type="molecule type" value="Genomic_DNA"/>
</dbReference>
<keyword evidence="3 5" id="KW-0067">ATP-binding</keyword>
<evidence type="ECO:0000313" key="6">
    <source>
        <dbReference type="Proteomes" id="UP000824242"/>
    </source>
</evidence>
<dbReference type="InterPro" id="IPR003439">
    <property type="entry name" value="ABC_transporter-like_ATP-bd"/>
</dbReference>
<evidence type="ECO:0000259" key="4">
    <source>
        <dbReference type="PROSITE" id="PS50893"/>
    </source>
</evidence>
<proteinExistence type="predicted"/>
<evidence type="ECO:0000256" key="3">
    <source>
        <dbReference type="ARBA" id="ARBA00022840"/>
    </source>
</evidence>
<comment type="caution">
    <text evidence="5">The sequence shown here is derived from an EMBL/GenBank/DDBJ whole genome shotgun (WGS) entry which is preliminary data.</text>
</comment>
<reference evidence="5" key="2">
    <citation type="journal article" date="2021" name="PeerJ">
        <title>Extensive microbial diversity within the chicken gut microbiome revealed by metagenomics and culture.</title>
        <authorList>
            <person name="Gilroy R."/>
            <person name="Ravi A."/>
            <person name="Getino M."/>
            <person name="Pursley I."/>
            <person name="Horton D.L."/>
            <person name="Alikhan N.F."/>
            <person name="Baker D."/>
            <person name="Gharbi K."/>
            <person name="Hall N."/>
            <person name="Watson M."/>
            <person name="Adriaenssens E.M."/>
            <person name="Foster-Nyarko E."/>
            <person name="Jarju S."/>
            <person name="Secka A."/>
            <person name="Antonio M."/>
            <person name="Oren A."/>
            <person name="Chaudhuri R.R."/>
            <person name="La Ragione R."/>
            <person name="Hildebrand F."/>
            <person name="Pallen M.J."/>
        </authorList>
    </citation>
    <scope>NUCLEOTIDE SEQUENCE</scope>
    <source>
        <strain evidence="5">ChiSxjej1B13-7958</strain>
    </source>
</reference>
<dbReference type="SUPFAM" id="SSF52540">
    <property type="entry name" value="P-loop containing nucleoside triphosphate hydrolases"/>
    <property type="match status" value="1"/>
</dbReference>
<dbReference type="InterPro" id="IPR027417">
    <property type="entry name" value="P-loop_NTPase"/>
</dbReference>
<dbReference type="InterPro" id="IPR050153">
    <property type="entry name" value="Metal_Ion_Import_ABC"/>
</dbReference>